<proteinExistence type="inferred from homology"/>
<dbReference type="RefSeq" id="WP_013898174.1">
    <property type="nucleotide sequence ID" value="NC_015676.1"/>
</dbReference>
<dbReference type="InterPro" id="IPR006293">
    <property type="entry name" value="DNA_helicase_ATP-dep_RecQ_bac"/>
</dbReference>
<dbReference type="HOGENOM" id="CLU_001103_14_3_2"/>
<evidence type="ECO:0000256" key="16">
    <source>
        <dbReference type="ARBA" id="ARBA00034808"/>
    </source>
</evidence>
<dbReference type="SMART" id="SM00341">
    <property type="entry name" value="HRDC"/>
    <property type="match status" value="1"/>
</dbReference>
<dbReference type="Gene3D" id="1.10.150.80">
    <property type="entry name" value="HRDC domain"/>
    <property type="match status" value="1"/>
</dbReference>
<evidence type="ECO:0000256" key="5">
    <source>
        <dbReference type="ARBA" id="ARBA00022741"/>
    </source>
</evidence>
<dbReference type="SUPFAM" id="SSF47819">
    <property type="entry name" value="HRDC-like"/>
    <property type="match status" value="1"/>
</dbReference>
<feature type="domain" description="Helicase C-terminal" evidence="19">
    <location>
        <begin position="214"/>
        <end position="360"/>
    </location>
</feature>
<dbReference type="SMART" id="SM00490">
    <property type="entry name" value="HELICc"/>
    <property type="match status" value="1"/>
</dbReference>
<keyword evidence="8 20" id="KW-0347">Helicase</keyword>
<dbReference type="SMART" id="SM00487">
    <property type="entry name" value="DEXDc"/>
    <property type="match status" value="1"/>
</dbReference>
<dbReference type="SUPFAM" id="SSF46785">
    <property type="entry name" value="Winged helix' DNA-binding domain"/>
    <property type="match status" value="1"/>
</dbReference>
<comment type="cofactor">
    <cofactor evidence="1">
        <name>Mg(2+)</name>
        <dbReference type="ChEBI" id="CHEBI:18420"/>
    </cofactor>
</comment>
<dbReference type="Gene3D" id="3.40.50.300">
    <property type="entry name" value="P-loop containing nucleotide triphosphate hydrolases"/>
    <property type="match status" value="2"/>
</dbReference>
<keyword evidence="14" id="KW-0413">Isomerase</keyword>
<dbReference type="FunFam" id="3.40.50.300:FF:000296">
    <property type="entry name" value="ATP-dependent DNA helicase RecQ"/>
    <property type="match status" value="1"/>
</dbReference>
<dbReference type="PROSITE" id="PS51194">
    <property type="entry name" value="HELICASE_CTER"/>
    <property type="match status" value="1"/>
</dbReference>
<protein>
    <recommendedName>
        <fullName evidence="16">DNA 3'-5' helicase</fullName>
        <ecNumber evidence="16">5.6.2.4</ecNumber>
    </recommendedName>
</protein>
<dbReference type="InterPro" id="IPR036390">
    <property type="entry name" value="WH_DNA-bd_sf"/>
</dbReference>
<dbReference type="GO" id="GO:0009432">
    <property type="term" value="P:SOS response"/>
    <property type="evidence" value="ECO:0007669"/>
    <property type="project" value="InterPro"/>
</dbReference>
<dbReference type="NCBIfam" id="TIGR01389">
    <property type="entry name" value="recQ"/>
    <property type="match status" value="1"/>
</dbReference>
<dbReference type="InterPro" id="IPR002121">
    <property type="entry name" value="HRDC_dom"/>
</dbReference>
<dbReference type="InterPro" id="IPR011545">
    <property type="entry name" value="DEAD/DEAH_box_helicase_dom"/>
</dbReference>
<dbReference type="GO" id="GO:0043138">
    <property type="term" value="F:3'-5' DNA helicase activity"/>
    <property type="evidence" value="ECO:0007669"/>
    <property type="project" value="UniProtKB-EC"/>
</dbReference>
<evidence type="ECO:0000256" key="11">
    <source>
        <dbReference type="ARBA" id="ARBA00023125"/>
    </source>
</evidence>
<comment type="cofactor">
    <cofactor evidence="2">
        <name>Zn(2+)</name>
        <dbReference type="ChEBI" id="CHEBI:29105"/>
    </cofactor>
</comment>
<feature type="domain" description="Helicase ATP-binding" evidence="18">
    <location>
        <begin position="22"/>
        <end position="190"/>
    </location>
</feature>
<evidence type="ECO:0000256" key="12">
    <source>
        <dbReference type="ARBA" id="ARBA00023172"/>
    </source>
</evidence>
<dbReference type="FunFam" id="3.40.50.300:FF:000156">
    <property type="entry name" value="ATP-dependent DNA helicase recQ"/>
    <property type="match status" value="1"/>
</dbReference>
<evidence type="ECO:0000313" key="21">
    <source>
        <dbReference type="Proteomes" id="UP000006622"/>
    </source>
</evidence>
<dbReference type="SMART" id="SM00956">
    <property type="entry name" value="RQC"/>
    <property type="match status" value="1"/>
</dbReference>
<dbReference type="GO" id="GO:0000724">
    <property type="term" value="P:double-strand break repair via homologous recombination"/>
    <property type="evidence" value="ECO:0007669"/>
    <property type="project" value="TreeGrafter"/>
</dbReference>
<comment type="catalytic activity">
    <reaction evidence="15">
        <text>Couples ATP hydrolysis with the unwinding of duplex DNA by translocating in the 3'-5' direction.</text>
        <dbReference type="EC" id="5.6.2.4"/>
    </reaction>
</comment>
<evidence type="ECO:0000256" key="13">
    <source>
        <dbReference type="ARBA" id="ARBA00023204"/>
    </source>
</evidence>
<dbReference type="OrthoDB" id="114759at2157"/>
<dbReference type="GO" id="GO:0046872">
    <property type="term" value="F:metal ion binding"/>
    <property type="evidence" value="ECO:0007669"/>
    <property type="project" value="UniProtKB-KW"/>
</dbReference>
<evidence type="ECO:0000256" key="7">
    <source>
        <dbReference type="ARBA" id="ARBA00022801"/>
    </source>
</evidence>
<dbReference type="InterPro" id="IPR032284">
    <property type="entry name" value="RecQ_Zn-bd"/>
</dbReference>
<keyword evidence="4" id="KW-0479">Metal-binding</keyword>
<keyword evidence="11" id="KW-0238">DNA-binding</keyword>
<dbReference type="GO" id="GO:0005694">
    <property type="term" value="C:chromosome"/>
    <property type="evidence" value="ECO:0007669"/>
    <property type="project" value="TreeGrafter"/>
</dbReference>
<evidence type="ECO:0000256" key="2">
    <source>
        <dbReference type="ARBA" id="ARBA00001947"/>
    </source>
</evidence>
<keyword evidence="21" id="KW-1185">Reference proteome</keyword>
<keyword evidence="10" id="KW-0067">ATP-binding</keyword>
<dbReference type="InterPro" id="IPR018982">
    <property type="entry name" value="RQC_domain"/>
</dbReference>
<dbReference type="PROSITE" id="PS50967">
    <property type="entry name" value="HRDC"/>
    <property type="match status" value="1"/>
</dbReference>
<dbReference type="PANTHER" id="PTHR13710">
    <property type="entry name" value="DNA HELICASE RECQ FAMILY MEMBER"/>
    <property type="match status" value="1"/>
</dbReference>
<evidence type="ECO:0000256" key="9">
    <source>
        <dbReference type="ARBA" id="ARBA00022833"/>
    </source>
</evidence>
<dbReference type="GO" id="GO:0006260">
    <property type="term" value="P:DNA replication"/>
    <property type="evidence" value="ECO:0007669"/>
    <property type="project" value="InterPro"/>
</dbReference>
<dbReference type="CDD" id="cd18794">
    <property type="entry name" value="SF2_C_RecQ"/>
    <property type="match status" value="1"/>
</dbReference>
<evidence type="ECO:0000256" key="3">
    <source>
        <dbReference type="ARBA" id="ARBA00005446"/>
    </source>
</evidence>
<evidence type="ECO:0000256" key="6">
    <source>
        <dbReference type="ARBA" id="ARBA00022763"/>
    </source>
</evidence>
<dbReference type="InterPro" id="IPR044876">
    <property type="entry name" value="HRDC_dom_sf"/>
</dbReference>
<dbReference type="InterPro" id="IPR010997">
    <property type="entry name" value="HRDC-like_sf"/>
</dbReference>
<comment type="similarity">
    <text evidence="3">Belongs to the helicase family. RecQ subfamily.</text>
</comment>
<dbReference type="GO" id="GO:0009378">
    <property type="term" value="F:four-way junction helicase activity"/>
    <property type="evidence" value="ECO:0007669"/>
    <property type="project" value="TreeGrafter"/>
</dbReference>
<name>F7XL27_METZD</name>
<dbReference type="GO" id="GO:0005737">
    <property type="term" value="C:cytoplasm"/>
    <property type="evidence" value="ECO:0007669"/>
    <property type="project" value="TreeGrafter"/>
</dbReference>
<dbReference type="EMBL" id="CP002101">
    <property type="protein sequence ID" value="AEH60735.1"/>
    <property type="molecule type" value="Genomic_DNA"/>
</dbReference>
<dbReference type="SUPFAM" id="SSF52540">
    <property type="entry name" value="P-loop containing nucleoside triphosphate hydrolases"/>
    <property type="match status" value="1"/>
</dbReference>
<dbReference type="Proteomes" id="UP000006622">
    <property type="component" value="Chromosome"/>
</dbReference>
<evidence type="ECO:0000313" key="20">
    <source>
        <dbReference type="EMBL" id="AEH60735.1"/>
    </source>
</evidence>
<dbReference type="Gene3D" id="1.10.10.10">
    <property type="entry name" value="Winged helix-like DNA-binding domain superfamily/Winged helix DNA-binding domain"/>
    <property type="match status" value="1"/>
</dbReference>
<sequence>MQHILQKYFGYNDFRPLQKEIISDILEGKDTFALMPTGGGKSLCYQLPALMMDGVTVVISPLISLMKDQVDNLKSNGIAAEYLNSTLGYSQIKQVHEKLIDNRIKILYVAPERLIMSDTFSYLKKGKVSMFAVDEAHCISEWGHDFRPEYRRLNILKKRFRNVPIVALTATASPKVEKDIVKQLSLEDCRTYRASFNRKNLFYHVKTKKDTYRQLKAYLKKHRGESGIIYCQSRSMVETLSKRLNKDGFKTLAYHAGLSDFKREYNQNSFIQDNTDIIVATVAFGMGIDKPDVRFVIHYDLPKNLESYYQETGRGGRDGLPCECVLFFSYADKYKIEYFIEQKKTKEERDAALMQLRQMINYCESNQCRRKVLLEYFGETYPESNCKKCDVCLNPKEKFEGTKYAEMILKCIKDLDQRYGACYTVDVLTGSGSKKIQKNSHHLLESYGKGEFFTKKQWLDILRELINKGILEQKGGRYPILNLNGKSEDVLNGNLRIELTVPSKTVNVNSEKNLNEEAIPGLFKSLRKLRKQIADEQNVPPYIIFSDRSLMEMASTLPENHVEFLKIHGVGEHKLKKYGPAFINEIRSCRQNHDWGLTRGRNHEQIMERSS</sequence>
<dbReference type="InterPro" id="IPR014001">
    <property type="entry name" value="Helicase_ATP-bd"/>
</dbReference>
<reference evidence="20" key="1">
    <citation type="submission" date="2010-07" db="EMBL/GenBank/DDBJ databases">
        <title>The complete genome of Methanosalsum zhilinae DSM 4017.</title>
        <authorList>
            <consortium name="US DOE Joint Genome Institute (JGI-PGF)"/>
            <person name="Lucas S."/>
            <person name="Copeland A."/>
            <person name="Lapidus A."/>
            <person name="Glavina del Rio T."/>
            <person name="Dalin E."/>
            <person name="Tice H."/>
            <person name="Bruce D."/>
            <person name="Goodwin L."/>
            <person name="Pitluck S."/>
            <person name="Kyrpides N."/>
            <person name="Mavromatis K."/>
            <person name="Ovchinnikova G."/>
            <person name="Daligault H."/>
            <person name="Detter J.C."/>
            <person name="Han C."/>
            <person name="Tapia R."/>
            <person name="Larimer F."/>
            <person name="Land M."/>
            <person name="Hauser L."/>
            <person name="Markowitz V."/>
            <person name="Cheng J.-F."/>
            <person name="Hugenholtz P."/>
            <person name="Woyke T."/>
            <person name="Wu D."/>
            <person name="Spring S."/>
            <person name="Schueler E."/>
            <person name="Brambilla E."/>
            <person name="Klenk H.-P."/>
            <person name="Eisen J.A."/>
        </authorList>
    </citation>
    <scope>NUCLEOTIDE SEQUENCE</scope>
    <source>
        <strain evidence="20">DSM 4017</strain>
    </source>
</reference>
<dbReference type="GO" id="GO:0005524">
    <property type="term" value="F:ATP binding"/>
    <property type="evidence" value="ECO:0007669"/>
    <property type="project" value="UniProtKB-KW"/>
</dbReference>
<keyword evidence="6" id="KW-0227">DNA damage</keyword>
<gene>
    <name evidence="20" type="ordered locus">Mzhil_0873</name>
</gene>
<evidence type="ECO:0000259" key="18">
    <source>
        <dbReference type="PROSITE" id="PS51192"/>
    </source>
</evidence>
<dbReference type="FunFam" id="1.10.150.80:FF:000002">
    <property type="entry name" value="ATP-dependent DNA helicase RecQ"/>
    <property type="match status" value="1"/>
</dbReference>
<evidence type="ECO:0000256" key="8">
    <source>
        <dbReference type="ARBA" id="ARBA00022806"/>
    </source>
</evidence>
<keyword evidence="5" id="KW-0547">Nucleotide-binding</keyword>
<organism evidence="20 21">
    <name type="scientific">Methanosalsum zhilinae (strain DSM 4017 / NBRC 107636 / OCM 62 / WeN5)</name>
    <name type="common">Methanohalophilus zhilinae</name>
    <dbReference type="NCBI Taxonomy" id="679901"/>
    <lineage>
        <taxon>Archaea</taxon>
        <taxon>Methanobacteriati</taxon>
        <taxon>Methanobacteriota</taxon>
        <taxon>Stenosarchaea group</taxon>
        <taxon>Methanomicrobia</taxon>
        <taxon>Methanosarcinales</taxon>
        <taxon>Methanosarcinaceae</taxon>
        <taxon>Methanosalsum</taxon>
    </lineage>
</organism>
<evidence type="ECO:0000256" key="15">
    <source>
        <dbReference type="ARBA" id="ARBA00034617"/>
    </source>
</evidence>
<keyword evidence="13" id="KW-0234">DNA repair</keyword>
<dbReference type="InterPro" id="IPR036388">
    <property type="entry name" value="WH-like_DNA-bd_sf"/>
</dbReference>
<dbReference type="InterPro" id="IPR027417">
    <property type="entry name" value="P-loop_NTPase"/>
</dbReference>
<evidence type="ECO:0000259" key="19">
    <source>
        <dbReference type="PROSITE" id="PS51194"/>
    </source>
</evidence>
<dbReference type="PROSITE" id="PS51192">
    <property type="entry name" value="HELICASE_ATP_BIND_1"/>
    <property type="match status" value="1"/>
</dbReference>
<dbReference type="Pfam" id="PF09382">
    <property type="entry name" value="RQC"/>
    <property type="match status" value="1"/>
</dbReference>
<dbReference type="GO" id="GO:0003677">
    <property type="term" value="F:DNA binding"/>
    <property type="evidence" value="ECO:0007669"/>
    <property type="project" value="UniProtKB-KW"/>
</dbReference>
<dbReference type="Pfam" id="PF00270">
    <property type="entry name" value="DEAD"/>
    <property type="match status" value="1"/>
</dbReference>
<dbReference type="KEGG" id="mzh:Mzhil_0873"/>
<keyword evidence="12" id="KW-0233">DNA recombination</keyword>
<dbReference type="CDD" id="cd17920">
    <property type="entry name" value="DEXHc_RecQ"/>
    <property type="match status" value="1"/>
</dbReference>
<evidence type="ECO:0000256" key="1">
    <source>
        <dbReference type="ARBA" id="ARBA00001946"/>
    </source>
</evidence>
<feature type="domain" description="HRDC" evidence="17">
    <location>
        <begin position="516"/>
        <end position="596"/>
    </location>
</feature>
<dbReference type="Pfam" id="PF00271">
    <property type="entry name" value="Helicase_C"/>
    <property type="match status" value="1"/>
</dbReference>
<accession>F7XL27</accession>
<dbReference type="EC" id="5.6.2.4" evidence="16"/>
<evidence type="ECO:0000256" key="10">
    <source>
        <dbReference type="ARBA" id="ARBA00022840"/>
    </source>
</evidence>
<dbReference type="PANTHER" id="PTHR13710:SF105">
    <property type="entry name" value="ATP-DEPENDENT DNA HELICASE Q1"/>
    <property type="match status" value="1"/>
</dbReference>
<dbReference type="GO" id="GO:0016787">
    <property type="term" value="F:hydrolase activity"/>
    <property type="evidence" value="ECO:0007669"/>
    <property type="project" value="UniProtKB-KW"/>
</dbReference>
<dbReference type="GeneID" id="10822494"/>
<dbReference type="STRING" id="679901.Mzhil_0873"/>
<dbReference type="Pfam" id="PF16124">
    <property type="entry name" value="RecQ_Zn_bind"/>
    <property type="match status" value="1"/>
</dbReference>
<dbReference type="NCBIfam" id="TIGR00614">
    <property type="entry name" value="recQ_fam"/>
    <property type="match status" value="1"/>
</dbReference>
<dbReference type="AlphaFoldDB" id="F7XL27"/>
<keyword evidence="9" id="KW-0862">Zinc</keyword>
<dbReference type="Pfam" id="PF00570">
    <property type="entry name" value="HRDC"/>
    <property type="match status" value="1"/>
</dbReference>
<dbReference type="InterPro" id="IPR004589">
    <property type="entry name" value="DNA_helicase_ATP-dep_RecQ"/>
</dbReference>
<evidence type="ECO:0000256" key="14">
    <source>
        <dbReference type="ARBA" id="ARBA00023235"/>
    </source>
</evidence>
<keyword evidence="7" id="KW-0378">Hydrolase</keyword>
<evidence type="ECO:0000256" key="4">
    <source>
        <dbReference type="ARBA" id="ARBA00022723"/>
    </source>
</evidence>
<dbReference type="InterPro" id="IPR001650">
    <property type="entry name" value="Helicase_C-like"/>
</dbReference>
<evidence type="ECO:0000259" key="17">
    <source>
        <dbReference type="PROSITE" id="PS50967"/>
    </source>
</evidence>